<keyword evidence="3" id="KW-1185">Reference proteome</keyword>
<dbReference type="Pfam" id="PF10282">
    <property type="entry name" value="Lactonase"/>
    <property type="match status" value="1"/>
</dbReference>
<dbReference type="Gene3D" id="2.130.10.10">
    <property type="entry name" value="YVTN repeat-like/Quinoprotein amine dehydrogenase"/>
    <property type="match status" value="1"/>
</dbReference>
<dbReference type="InterPro" id="IPR050282">
    <property type="entry name" value="Cycloisomerase_2"/>
</dbReference>
<gene>
    <name evidence="2" type="ORF">PPL_08791</name>
</gene>
<comment type="caution">
    <text evidence="2">The sequence shown here is derived from an EMBL/GenBank/DDBJ whole genome shotgun (WGS) entry which is preliminary data.</text>
</comment>
<dbReference type="SUPFAM" id="SSF51004">
    <property type="entry name" value="C-terminal (heme d1) domain of cytochrome cd1-nitrite reductase"/>
    <property type="match status" value="1"/>
</dbReference>
<dbReference type="PANTHER" id="PTHR30344:SF1">
    <property type="entry name" value="6-PHOSPHOGLUCONOLACTONASE"/>
    <property type="match status" value="1"/>
</dbReference>
<dbReference type="InterPro" id="IPR015943">
    <property type="entry name" value="WD40/YVTN_repeat-like_dom_sf"/>
</dbReference>
<dbReference type="EMBL" id="ADBJ01000038">
    <property type="protein sequence ID" value="EFA78142.1"/>
    <property type="molecule type" value="Genomic_DNA"/>
</dbReference>
<dbReference type="InterPro" id="IPR011048">
    <property type="entry name" value="Haem_d1_sf"/>
</dbReference>
<dbReference type="GeneID" id="31364268"/>
<dbReference type="STRING" id="670386.D3BJR2"/>
<protein>
    <submittedName>
        <fullName evidence="2">3-carboxymuconate cyclase</fullName>
    </submittedName>
</protein>
<dbReference type="GO" id="GO:0005829">
    <property type="term" value="C:cytosol"/>
    <property type="evidence" value="ECO:0007669"/>
    <property type="project" value="TreeGrafter"/>
</dbReference>
<comment type="similarity">
    <text evidence="1">Belongs to the cycloisomerase 2 family.</text>
</comment>
<dbReference type="OMA" id="FVWTATR"/>
<evidence type="ECO:0000313" key="3">
    <source>
        <dbReference type="Proteomes" id="UP000001396"/>
    </source>
</evidence>
<dbReference type="GO" id="GO:0017057">
    <property type="term" value="F:6-phosphogluconolactonase activity"/>
    <property type="evidence" value="ECO:0007669"/>
    <property type="project" value="TreeGrafter"/>
</dbReference>
<reference evidence="2 3" key="1">
    <citation type="journal article" date="2011" name="Genome Res.">
        <title>Phylogeny-wide analysis of social amoeba genomes highlights ancient origins for complex intercellular communication.</title>
        <authorList>
            <person name="Heidel A.J."/>
            <person name="Lawal H.M."/>
            <person name="Felder M."/>
            <person name="Schilde C."/>
            <person name="Helps N.R."/>
            <person name="Tunggal B."/>
            <person name="Rivero F."/>
            <person name="John U."/>
            <person name="Schleicher M."/>
            <person name="Eichinger L."/>
            <person name="Platzer M."/>
            <person name="Noegel A.A."/>
            <person name="Schaap P."/>
            <person name="Gloeckner G."/>
        </authorList>
    </citation>
    <scope>NUCLEOTIDE SEQUENCE [LARGE SCALE GENOMIC DNA]</scope>
    <source>
        <strain evidence="3">ATCC 26659 / Pp 5 / PN500</strain>
    </source>
</reference>
<dbReference type="Proteomes" id="UP000001396">
    <property type="component" value="Unassembled WGS sequence"/>
</dbReference>
<organism evidence="2 3">
    <name type="scientific">Heterostelium pallidum (strain ATCC 26659 / Pp 5 / PN500)</name>
    <name type="common">Cellular slime mold</name>
    <name type="synonym">Polysphondylium pallidum</name>
    <dbReference type="NCBI Taxonomy" id="670386"/>
    <lineage>
        <taxon>Eukaryota</taxon>
        <taxon>Amoebozoa</taxon>
        <taxon>Evosea</taxon>
        <taxon>Eumycetozoa</taxon>
        <taxon>Dictyostelia</taxon>
        <taxon>Acytosteliales</taxon>
        <taxon>Acytosteliaceae</taxon>
        <taxon>Heterostelium</taxon>
    </lineage>
</organism>
<evidence type="ECO:0000313" key="2">
    <source>
        <dbReference type="EMBL" id="EFA78142.1"/>
    </source>
</evidence>
<dbReference type="InParanoid" id="D3BJR2"/>
<dbReference type="AlphaFoldDB" id="D3BJR2"/>
<name>D3BJR2_HETP5</name>
<dbReference type="RefSeq" id="XP_020430268.1">
    <property type="nucleotide sequence ID" value="XM_020579593.1"/>
</dbReference>
<sequence>MSEILAYIGTYHPNGEGVYLYSMNKETGALTRKSVVSTKESPAQLVIDSVNNKLYTASEITNYQGGNNGSVISYSIDVASGSLTFIQECDALGGLPCHLSLDNENKHLMVANYACGSVAVFPIGSDGAVSKSSSFFKTAGDVGPLRAEGSQPGSFSISGHDGVHAHWIGTDRSGRYAFHTDLGQDRIYQWKYSNGNLAPNSPAWIPAASKGCGPRHLVFHPSKDYAYIINEESSTVTHYDFDSNTGLLKERSTISNFEAGYKGSSFGSGIVVSPCGKRIYALNRLRNTITHFDISEQDGSLSFIEEVWTRGDFPRALTIDPTHRFLYVLNQRSDNITYFTIDQQSGKLQFNNNYIDVGSPSQLNHEHINYFLILERVYKSFP</sequence>
<dbReference type="InterPro" id="IPR019405">
    <property type="entry name" value="Lactonase_7-beta_prop"/>
</dbReference>
<dbReference type="PANTHER" id="PTHR30344">
    <property type="entry name" value="6-PHOSPHOGLUCONOLACTONASE-RELATED"/>
    <property type="match status" value="1"/>
</dbReference>
<accession>D3BJR2</accession>
<proteinExistence type="inferred from homology"/>
<evidence type="ECO:0000256" key="1">
    <source>
        <dbReference type="ARBA" id="ARBA00005564"/>
    </source>
</evidence>